<feature type="domain" description="GS catalytic" evidence="4">
    <location>
        <begin position="102"/>
        <end position="451"/>
    </location>
</feature>
<dbReference type="SUPFAM" id="SSF55931">
    <property type="entry name" value="Glutamine synthetase/guanido kinase"/>
    <property type="match status" value="1"/>
</dbReference>
<comment type="similarity">
    <text evidence="1 2 3">Belongs to the glutamine synthetase family.</text>
</comment>
<organism evidence="5 6">
    <name type="scientific">Tepiditoga spiralis</name>
    <dbReference type="NCBI Taxonomy" id="2108365"/>
    <lineage>
        <taxon>Bacteria</taxon>
        <taxon>Thermotogati</taxon>
        <taxon>Thermotogota</taxon>
        <taxon>Thermotogae</taxon>
        <taxon>Petrotogales</taxon>
        <taxon>Petrotogaceae</taxon>
        <taxon>Tepiditoga</taxon>
    </lineage>
</organism>
<dbReference type="RefSeq" id="WP_190613912.1">
    <property type="nucleotide sequence ID" value="NZ_AP018712.1"/>
</dbReference>
<keyword evidence="6" id="KW-1185">Reference proteome</keyword>
<sequence length="451" mass="51130">MNLQKYNGDISKIDFLDLMMLDISGNIHHVSIPKGYISKKIFNEGIGFDASNFGFAHVNKSDMVAIPDMDTAFLEIKDEFNILHVLCNVEDPFTGNIFEQYPRNIVKLTQKYLKDNNIADDAKMLVELEMYVFDNVEYSTSEDHSYYSLESEEGLGDNYNLSPRMGLKKGYHGLYPKEKYFSFRNNVVSTLEKANIPVKYHHHEVGLAQLEIELNFMSLLKVADNVSLAKWIIKNIANEMGLYVTFMPKPMYKMPGNGMHVHQFLEKNGESIFTGDALHGLSETALYYTCGLLDHSLTGSLLAFTNPSTNSFRRLVPGYEAPISATFAKGSRSAAIRIPGYLKGKDIRIEYRTGDATANIYYMASAMVLAGVDGINKKESPVDKGYHSAEEKSDMIFPLNLEKVLEGLEKDKEYLLKVFPEGLIKDWIKLKKEEAAYVYNAPTPQEFELYF</sequence>
<evidence type="ECO:0000256" key="1">
    <source>
        <dbReference type="ARBA" id="ARBA00009897"/>
    </source>
</evidence>
<dbReference type="GO" id="GO:0005737">
    <property type="term" value="C:cytoplasm"/>
    <property type="evidence" value="ECO:0007669"/>
    <property type="project" value="TreeGrafter"/>
</dbReference>
<gene>
    <name evidence="5" type="ORF">OSSY52_15410</name>
</gene>
<dbReference type="PANTHER" id="PTHR43407:SF1">
    <property type="entry name" value="LENGSIN"/>
    <property type="match status" value="1"/>
</dbReference>
<dbReference type="GO" id="GO:0016020">
    <property type="term" value="C:membrane"/>
    <property type="evidence" value="ECO:0007669"/>
    <property type="project" value="TreeGrafter"/>
</dbReference>
<dbReference type="GO" id="GO:0006542">
    <property type="term" value="P:glutamine biosynthetic process"/>
    <property type="evidence" value="ECO:0007669"/>
    <property type="project" value="InterPro"/>
</dbReference>
<accession>A0A7G1G4H3</accession>
<dbReference type="SUPFAM" id="SSF54368">
    <property type="entry name" value="Glutamine synthetase, N-terminal domain"/>
    <property type="match status" value="1"/>
</dbReference>
<dbReference type="Gene3D" id="3.30.590.10">
    <property type="entry name" value="Glutamine synthetase/guanido kinase, catalytic domain"/>
    <property type="match status" value="1"/>
</dbReference>
<dbReference type="GO" id="GO:0004356">
    <property type="term" value="F:glutamine synthetase activity"/>
    <property type="evidence" value="ECO:0007669"/>
    <property type="project" value="InterPro"/>
</dbReference>
<dbReference type="Pfam" id="PF03951">
    <property type="entry name" value="Gln-synt_N"/>
    <property type="match status" value="1"/>
</dbReference>
<dbReference type="KEGG" id="ocy:OSSY52_15410"/>
<dbReference type="GO" id="GO:0019740">
    <property type="term" value="P:nitrogen utilization"/>
    <property type="evidence" value="ECO:0007669"/>
    <property type="project" value="TreeGrafter"/>
</dbReference>
<dbReference type="EMBL" id="AP018712">
    <property type="protein sequence ID" value="BBE31400.1"/>
    <property type="molecule type" value="Genomic_DNA"/>
</dbReference>
<evidence type="ECO:0000313" key="6">
    <source>
        <dbReference type="Proteomes" id="UP000516361"/>
    </source>
</evidence>
<name>A0A7G1G4H3_9BACT</name>
<dbReference type="InterPro" id="IPR014746">
    <property type="entry name" value="Gln_synth/guanido_kin_cat_dom"/>
</dbReference>
<evidence type="ECO:0000313" key="5">
    <source>
        <dbReference type="EMBL" id="BBE31400.1"/>
    </source>
</evidence>
<dbReference type="PROSITE" id="PS51987">
    <property type="entry name" value="GS_CATALYTIC"/>
    <property type="match status" value="1"/>
</dbReference>
<dbReference type="InterPro" id="IPR008146">
    <property type="entry name" value="Gln_synth_cat_dom"/>
</dbReference>
<dbReference type="InParanoid" id="A0A7G1G4H3"/>
<dbReference type="PANTHER" id="PTHR43407">
    <property type="entry name" value="GLUTAMINE SYNTHETASE"/>
    <property type="match status" value="1"/>
</dbReference>
<dbReference type="Proteomes" id="UP000516361">
    <property type="component" value="Chromosome"/>
</dbReference>
<evidence type="ECO:0000256" key="3">
    <source>
        <dbReference type="RuleBase" id="RU000384"/>
    </source>
</evidence>
<proteinExistence type="inferred from homology"/>
<reference evidence="5 6" key="1">
    <citation type="submission" date="2018-06" db="EMBL/GenBank/DDBJ databases">
        <title>Genome sequencing of Oceanotoga sp. sy52.</title>
        <authorList>
            <person name="Mori K."/>
        </authorList>
    </citation>
    <scope>NUCLEOTIDE SEQUENCE [LARGE SCALE GENOMIC DNA]</scope>
    <source>
        <strain evidence="6">sy52</strain>
    </source>
</reference>
<protein>
    <recommendedName>
        <fullName evidence="4">GS catalytic domain-containing protein</fullName>
    </recommendedName>
</protein>
<evidence type="ECO:0000259" key="4">
    <source>
        <dbReference type="PROSITE" id="PS51987"/>
    </source>
</evidence>
<dbReference type="Pfam" id="PF00120">
    <property type="entry name" value="Gln-synt_C"/>
    <property type="match status" value="1"/>
</dbReference>
<dbReference type="Gene3D" id="3.10.20.70">
    <property type="entry name" value="Glutamine synthetase, N-terminal domain"/>
    <property type="match status" value="1"/>
</dbReference>
<dbReference type="InterPro" id="IPR008147">
    <property type="entry name" value="Gln_synt_N"/>
</dbReference>
<dbReference type="SMART" id="SM01230">
    <property type="entry name" value="Gln-synt_C"/>
    <property type="match status" value="1"/>
</dbReference>
<dbReference type="InterPro" id="IPR036651">
    <property type="entry name" value="Gln_synt_N_sf"/>
</dbReference>
<evidence type="ECO:0000256" key="2">
    <source>
        <dbReference type="PROSITE-ProRule" id="PRU01331"/>
    </source>
</evidence>
<dbReference type="AlphaFoldDB" id="A0A7G1G4H3"/>